<keyword evidence="5 9" id="KW-0285">Flavoprotein</keyword>
<dbReference type="FunFam" id="3.40.50.80:FF:000009">
    <property type="entry name" value="NADH-cytochrome b5 reductase"/>
    <property type="match status" value="1"/>
</dbReference>
<accession>A0A9N9CQ17</accession>
<organism evidence="11 12">
    <name type="scientific">Funneliformis mosseae</name>
    <name type="common">Endomycorrhizal fungus</name>
    <name type="synonym">Glomus mosseae</name>
    <dbReference type="NCBI Taxonomy" id="27381"/>
    <lineage>
        <taxon>Eukaryota</taxon>
        <taxon>Fungi</taxon>
        <taxon>Fungi incertae sedis</taxon>
        <taxon>Mucoromycota</taxon>
        <taxon>Glomeromycotina</taxon>
        <taxon>Glomeromycetes</taxon>
        <taxon>Glomerales</taxon>
        <taxon>Glomeraceae</taxon>
        <taxon>Funneliformis</taxon>
    </lineage>
</organism>
<feature type="binding site" evidence="9">
    <location>
        <position position="75"/>
    </location>
    <ligand>
        <name>FAD</name>
        <dbReference type="ChEBI" id="CHEBI:57692"/>
    </ligand>
</feature>
<comment type="caution">
    <text evidence="11">The sequence shown here is derived from an EMBL/GenBank/DDBJ whole genome shotgun (WGS) entry which is preliminary data.</text>
</comment>
<sequence>IFGGIGYTIYKRYSDDSKKTFSPNRFIPLTVSEITPVNHNTRIFRLKFPRALKEPIPVASCVQVKDDSTQIMREYTPISPINELNFIDLLVKRYDNGHMSRLIHNLKIGDKFEVRGPVVTLPYTPNMKKHIGMLINYILQNPEDKTKIYLIYANITKDDILLYNDFKELSKNHPNQLKIYYTLDKPPKDNWTQGVGYVSEEMVKENIPAPNEDVLVLVCGPSSGGKASDMSQGLVRGILKKLGYTQDQVFKF</sequence>
<name>A0A9N9CQ17_FUNMO</name>
<proteinExistence type="inferred from homology"/>
<feature type="domain" description="FAD-binding FR-type" evidence="10">
    <location>
        <begin position="24"/>
        <end position="124"/>
    </location>
</feature>
<gene>
    <name evidence="11" type="ORF">FMOSSE_LOCUS9254</name>
</gene>
<dbReference type="PANTHER" id="PTHR19370">
    <property type="entry name" value="NADH-CYTOCHROME B5 REDUCTASE"/>
    <property type="match status" value="1"/>
</dbReference>
<comment type="cofactor">
    <cofactor evidence="1 9">
        <name>FAD</name>
        <dbReference type="ChEBI" id="CHEBI:57692"/>
    </cofactor>
</comment>
<dbReference type="SUPFAM" id="SSF63380">
    <property type="entry name" value="Riboflavin synthase domain-like"/>
    <property type="match status" value="1"/>
</dbReference>
<dbReference type="GO" id="GO:0005741">
    <property type="term" value="C:mitochondrial outer membrane"/>
    <property type="evidence" value="ECO:0007669"/>
    <property type="project" value="UniProtKB-SubCell"/>
</dbReference>
<dbReference type="InterPro" id="IPR001433">
    <property type="entry name" value="OxRdtase_FAD/NAD-bd"/>
</dbReference>
<keyword evidence="6 9" id="KW-0274">FAD</keyword>
<evidence type="ECO:0000313" key="12">
    <source>
        <dbReference type="Proteomes" id="UP000789375"/>
    </source>
</evidence>
<evidence type="ECO:0000256" key="7">
    <source>
        <dbReference type="ARBA" id="ARBA00023002"/>
    </source>
</evidence>
<feature type="binding site" evidence="9">
    <location>
        <position position="92"/>
    </location>
    <ligand>
        <name>FAD</name>
        <dbReference type="ChEBI" id="CHEBI:57692"/>
    </ligand>
</feature>
<dbReference type="InterPro" id="IPR017927">
    <property type="entry name" value="FAD-bd_FR_type"/>
</dbReference>
<evidence type="ECO:0000256" key="1">
    <source>
        <dbReference type="ARBA" id="ARBA00001974"/>
    </source>
</evidence>
<evidence type="ECO:0000256" key="3">
    <source>
        <dbReference type="ARBA" id="ARBA00006105"/>
    </source>
</evidence>
<comment type="similarity">
    <text evidence="3">Belongs to the flavoprotein pyridine nucleotide cytochrome reductase family.</text>
</comment>
<feature type="non-terminal residue" evidence="11">
    <location>
        <position position="252"/>
    </location>
</feature>
<dbReference type="Pfam" id="PF00175">
    <property type="entry name" value="NAD_binding_1"/>
    <property type="match status" value="1"/>
</dbReference>
<dbReference type="Gene3D" id="3.40.50.80">
    <property type="entry name" value="Nucleotide-binding domain of ferredoxin-NADP reductase (FNR) module"/>
    <property type="match status" value="1"/>
</dbReference>
<dbReference type="EMBL" id="CAJVPP010002649">
    <property type="protein sequence ID" value="CAG8606986.1"/>
    <property type="molecule type" value="Genomic_DNA"/>
</dbReference>
<feature type="binding site" evidence="9">
    <location>
        <position position="100"/>
    </location>
    <ligand>
        <name>FAD</name>
        <dbReference type="ChEBI" id="CHEBI:57692"/>
    </ligand>
</feature>
<keyword evidence="7" id="KW-0560">Oxidoreductase</keyword>
<evidence type="ECO:0000256" key="9">
    <source>
        <dbReference type="PIRSR" id="PIRSR601834-1"/>
    </source>
</evidence>
<feature type="binding site" evidence="9">
    <location>
        <position position="99"/>
    </location>
    <ligand>
        <name>FAD</name>
        <dbReference type="ChEBI" id="CHEBI:57692"/>
    </ligand>
</feature>
<evidence type="ECO:0000256" key="6">
    <source>
        <dbReference type="ARBA" id="ARBA00022827"/>
    </source>
</evidence>
<dbReference type="Pfam" id="PF00970">
    <property type="entry name" value="FAD_binding_6"/>
    <property type="match status" value="1"/>
</dbReference>
<protein>
    <recommendedName>
        <fullName evidence="4">cytochrome-b5 reductase</fullName>
        <ecNumber evidence="4">1.6.2.2</ecNumber>
    </recommendedName>
</protein>
<dbReference type="AlphaFoldDB" id="A0A9N9CQ17"/>
<feature type="binding site" evidence="9">
    <location>
        <position position="90"/>
    </location>
    <ligand>
        <name>FAD</name>
        <dbReference type="ChEBI" id="CHEBI:57692"/>
    </ligand>
</feature>
<dbReference type="SUPFAM" id="SSF52343">
    <property type="entry name" value="Ferredoxin reductase-like, C-terminal NADP-linked domain"/>
    <property type="match status" value="1"/>
</dbReference>
<comment type="subcellular location">
    <subcellularLocation>
        <location evidence="2">Mitochondrion outer membrane</location>
        <topology evidence="2">Single-pass membrane protein</topology>
    </subcellularLocation>
</comment>
<dbReference type="CDD" id="cd06183">
    <property type="entry name" value="cyt_b5_reduct_like"/>
    <property type="match status" value="1"/>
</dbReference>
<dbReference type="PROSITE" id="PS51384">
    <property type="entry name" value="FAD_FR"/>
    <property type="match status" value="1"/>
</dbReference>
<dbReference type="Proteomes" id="UP000789375">
    <property type="component" value="Unassembled WGS sequence"/>
</dbReference>
<dbReference type="InterPro" id="IPR008333">
    <property type="entry name" value="Cbr1-like_FAD-bd_dom"/>
</dbReference>
<keyword evidence="12" id="KW-1185">Reference proteome</keyword>
<keyword evidence="8" id="KW-0520">NAD</keyword>
<feature type="binding site" evidence="9">
    <location>
        <position position="73"/>
    </location>
    <ligand>
        <name>FAD</name>
        <dbReference type="ChEBI" id="CHEBI:57692"/>
    </ligand>
</feature>
<dbReference type="InterPro" id="IPR001834">
    <property type="entry name" value="CBR-like"/>
</dbReference>
<dbReference type="Gene3D" id="2.40.30.10">
    <property type="entry name" value="Translation factors"/>
    <property type="match status" value="1"/>
</dbReference>
<evidence type="ECO:0000256" key="2">
    <source>
        <dbReference type="ARBA" id="ARBA00004572"/>
    </source>
</evidence>
<evidence type="ECO:0000256" key="4">
    <source>
        <dbReference type="ARBA" id="ARBA00012011"/>
    </source>
</evidence>
<dbReference type="GO" id="GO:0090524">
    <property type="term" value="F:cytochrome-b5 reductase activity, acting on NADH"/>
    <property type="evidence" value="ECO:0007669"/>
    <property type="project" value="UniProtKB-EC"/>
</dbReference>
<evidence type="ECO:0000256" key="5">
    <source>
        <dbReference type="ARBA" id="ARBA00022630"/>
    </source>
</evidence>
<dbReference type="InterPro" id="IPR039261">
    <property type="entry name" value="FNR_nucleotide-bd"/>
</dbReference>
<evidence type="ECO:0000259" key="10">
    <source>
        <dbReference type="PROSITE" id="PS51384"/>
    </source>
</evidence>
<dbReference type="InterPro" id="IPR017938">
    <property type="entry name" value="Riboflavin_synthase-like_b-brl"/>
</dbReference>
<evidence type="ECO:0000256" key="8">
    <source>
        <dbReference type="ARBA" id="ARBA00023027"/>
    </source>
</evidence>
<dbReference type="EC" id="1.6.2.2" evidence="4"/>
<reference evidence="11" key="1">
    <citation type="submission" date="2021-06" db="EMBL/GenBank/DDBJ databases">
        <authorList>
            <person name="Kallberg Y."/>
            <person name="Tangrot J."/>
            <person name="Rosling A."/>
        </authorList>
    </citation>
    <scope>NUCLEOTIDE SEQUENCE</scope>
    <source>
        <strain evidence="11">87-6 pot B 2015</strain>
    </source>
</reference>
<dbReference type="PANTHER" id="PTHR19370:SF171">
    <property type="entry name" value="NADH-CYTOCHROME B5 REDUCTASE 2"/>
    <property type="match status" value="1"/>
</dbReference>
<evidence type="ECO:0000313" key="11">
    <source>
        <dbReference type="EMBL" id="CAG8606986.1"/>
    </source>
</evidence>